<dbReference type="Proteomes" id="UP001162131">
    <property type="component" value="Unassembled WGS sequence"/>
</dbReference>
<dbReference type="AlphaFoldDB" id="A0AAU9IP59"/>
<evidence type="ECO:0000256" key="1">
    <source>
        <dbReference type="SAM" id="Phobius"/>
    </source>
</evidence>
<dbReference type="Pfam" id="PF15982">
    <property type="entry name" value="TMEM135_C_rich"/>
    <property type="match status" value="1"/>
</dbReference>
<keyword evidence="1" id="KW-0472">Membrane</keyword>
<sequence>MDPVKKYTPELIEKFRAGEYVPCSIAFDNSCEYDFIKRVLIMYKLTFIFYAPAHILPVLIFKLRQLKRDPIPMLKHLAINILKSTTFGALIGGLTVYLRCLTNRLFKGTTRLNWLLITPLASLSILIENPGRKTELTLYLLPRAIETIWNMLRSRKWVFRIPYFEVFLMGLAMGTLTYFLNNEPEYIKPTYRSTLTHLFGKS</sequence>
<accession>A0AAU9IP59</accession>
<dbReference type="InterPro" id="IPR026749">
    <property type="entry name" value="Tmem135"/>
</dbReference>
<keyword evidence="1" id="KW-1133">Transmembrane helix</keyword>
<keyword evidence="1" id="KW-0812">Transmembrane</keyword>
<organism evidence="3 4">
    <name type="scientific">Blepharisma stoltei</name>
    <dbReference type="NCBI Taxonomy" id="1481888"/>
    <lineage>
        <taxon>Eukaryota</taxon>
        <taxon>Sar</taxon>
        <taxon>Alveolata</taxon>
        <taxon>Ciliophora</taxon>
        <taxon>Postciliodesmatophora</taxon>
        <taxon>Heterotrichea</taxon>
        <taxon>Heterotrichida</taxon>
        <taxon>Blepharismidae</taxon>
        <taxon>Blepharisma</taxon>
    </lineage>
</organism>
<gene>
    <name evidence="3" type="ORF">BSTOLATCC_MIC12715</name>
</gene>
<dbReference type="PANTHER" id="PTHR12459">
    <property type="entry name" value="TRANSMEMBRANE PROTEIN 135-RELATED"/>
    <property type="match status" value="1"/>
</dbReference>
<comment type="caution">
    <text evidence="3">The sequence shown here is derived from an EMBL/GenBank/DDBJ whole genome shotgun (WGS) entry which is preliminary data.</text>
</comment>
<evidence type="ECO:0000313" key="4">
    <source>
        <dbReference type="Proteomes" id="UP001162131"/>
    </source>
</evidence>
<dbReference type="InterPro" id="IPR031926">
    <property type="entry name" value="TMEM135_N"/>
</dbReference>
<evidence type="ECO:0000259" key="2">
    <source>
        <dbReference type="Pfam" id="PF15982"/>
    </source>
</evidence>
<protein>
    <recommendedName>
        <fullName evidence="2">Transmembrane protein 135 N-terminal domain-containing protein</fullName>
    </recommendedName>
</protein>
<keyword evidence="4" id="KW-1185">Reference proteome</keyword>
<feature type="transmembrane region" description="Helical" evidence="1">
    <location>
        <begin position="41"/>
        <end position="61"/>
    </location>
</feature>
<feature type="transmembrane region" description="Helical" evidence="1">
    <location>
        <begin position="81"/>
        <end position="99"/>
    </location>
</feature>
<feature type="transmembrane region" description="Helical" evidence="1">
    <location>
        <begin position="161"/>
        <end position="180"/>
    </location>
</feature>
<evidence type="ECO:0000313" key="3">
    <source>
        <dbReference type="EMBL" id="CAG9314937.1"/>
    </source>
</evidence>
<feature type="domain" description="Transmembrane protein 135 N-terminal" evidence="2">
    <location>
        <begin position="40"/>
        <end position="151"/>
    </location>
</feature>
<name>A0AAU9IP59_9CILI</name>
<dbReference type="EMBL" id="CAJZBQ010000013">
    <property type="protein sequence ID" value="CAG9314937.1"/>
    <property type="molecule type" value="Genomic_DNA"/>
</dbReference>
<reference evidence="3" key="1">
    <citation type="submission" date="2021-09" db="EMBL/GenBank/DDBJ databases">
        <authorList>
            <consortium name="AG Swart"/>
            <person name="Singh M."/>
            <person name="Singh A."/>
            <person name="Seah K."/>
            <person name="Emmerich C."/>
        </authorList>
    </citation>
    <scope>NUCLEOTIDE SEQUENCE</scope>
    <source>
        <strain evidence="3">ATCC30299</strain>
    </source>
</reference>
<proteinExistence type="predicted"/>